<gene>
    <name evidence="1" type="ORF">MRB53_032329</name>
</gene>
<dbReference type="Proteomes" id="UP001234297">
    <property type="component" value="Chromosome 11"/>
</dbReference>
<sequence>MKLSSLAIIFCYVLLLGSMGSVFSKENAAFPSASSPPDIEAMLKDLDGWREIVNQTLSKATIFFPTEVPLELVRGVNSTVIKYHVVPYAFSFFHLKHFKNGTRLPTLMHNKSILITSNDDTNFTIDGSHISHPDMFNDGKNVVHGVSTLLNYNICGGNATVSFKPPLKIAQISPTSPPPSSPPSSLPDLPALGQSSHAPPPPPSSLNPLVAPKPPPTTIPKIDAKFKDLDRWRNILDESRRATIFFPNTLLKKFLGEVPSTVIKYHVVPYALSFFDLKHFKNGTRLPTLMHNTSILITNMFYDGKNAVHGVSTLLNYNIYRGNAIVSFKPPLKIAQISPTSPTPSSPPPSPLPGPPALGQSSHAPPPPPSSLNPPVAPKPPHTTIPKIDAIFKDLNGWRNILDESKRATIFFPNTQSKKFLREVPSSVIKYHVVPYALSFFALKHFKNGTRFPTLMHNKSILITSNDVSDFTIDGRPISDPDMFYDGKHAIHGMPTLLNYHIYGGKANSPKSPPSSSLNPPVAPKLRLTVAPTPAPSPHHVGPPTSPHVAVVPAPSPSSNPTVVHAPTPSADHSDVRRLSITLLAAVCGFFGYNRYAHMKCLFRLVFGLSVLFVYLVAVVSGTHFYHPKVVDFDMVTTQGCIQSAFSG</sequence>
<accession>A0ACC2KRI2</accession>
<keyword evidence="2" id="KW-1185">Reference proteome</keyword>
<evidence type="ECO:0000313" key="1">
    <source>
        <dbReference type="EMBL" id="KAJ8623799.1"/>
    </source>
</evidence>
<comment type="caution">
    <text evidence="1">The sequence shown here is derived from an EMBL/GenBank/DDBJ whole genome shotgun (WGS) entry which is preliminary data.</text>
</comment>
<reference evidence="1 2" key="1">
    <citation type="journal article" date="2022" name="Hortic Res">
        <title>A haplotype resolved chromosomal level avocado genome allows analysis of novel avocado genes.</title>
        <authorList>
            <person name="Nath O."/>
            <person name="Fletcher S.J."/>
            <person name="Hayward A."/>
            <person name="Shaw L.M."/>
            <person name="Masouleh A.K."/>
            <person name="Furtado A."/>
            <person name="Henry R.J."/>
            <person name="Mitter N."/>
        </authorList>
    </citation>
    <scope>NUCLEOTIDE SEQUENCE [LARGE SCALE GENOMIC DNA]</scope>
    <source>
        <strain evidence="2">cv. Hass</strain>
    </source>
</reference>
<evidence type="ECO:0000313" key="2">
    <source>
        <dbReference type="Proteomes" id="UP001234297"/>
    </source>
</evidence>
<dbReference type="EMBL" id="CM056819">
    <property type="protein sequence ID" value="KAJ8623799.1"/>
    <property type="molecule type" value="Genomic_DNA"/>
</dbReference>
<proteinExistence type="predicted"/>
<name>A0ACC2KRI2_PERAE</name>
<protein>
    <submittedName>
        <fullName evidence="1">Uncharacterized protein</fullName>
    </submittedName>
</protein>
<organism evidence="1 2">
    <name type="scientific">Persea americana</name>
    <name type="common">Avocado</name>
    <dbReference type="NCBI Taxonomy" id="3435"/>
    <lineage>
        <taxon>Eukaryota</taxon>
        <taxon>Viridiplantae</taxon>
        <taxon>Streptophyta</taxon>
        <taxon>Embryophyta</taxon>
        <taxon>Tracheophyta</taxon>
        <taxon>Spermatophyta</taxon>
        <taxon>Magnoliopsida</taxon>
        <taxon>Magnoliidae</taxon>
        <taxon>Laurales</taxon>
        <taxon>Lauraceae</taxon>
        <taxon>Persea</taxon>
    </lineage>
</organism>